<sequence>MRHEFQPRLHPIPIADLRPTQMTVGMREVYRKRREWRDMSAGEDADFLGQHMLPGVLGPKGRCWIVDHHHLALALHKEGVKHVLISAIADLSDLGKDEFLNFMDNRNWLHPFNGDGERRPVKDLPKRIWDLQDDPFRSLAGAVREAGGFAKESTPYTEFLWADFYRRRLKRPETDDDFDDAAEKALKLSRSKDAKHLPGWVDGGK</sequence>
<gene>
    <name evidence="1" type="ORF">ABID16_003789</name>
</gene>
<reference evidence="1 2" key="1">
    <citation type="submission" date="2024-06" db="EMBL/GenBank/DDBJ databases">
        <title>Genomic Encyclopedia of Type Strains, Phase IV (KMG-IV): sequencing the most valuable type-strain genomes for metagenomic binning, comparative biology and taxonomic classification.</title>
        <authorList>
            <person name="Goeker M."/>
        </authorList>
    </citation>
    <scope>NUCLEOTIDE SEQUENCE [LARGE SCALE GENOMIC DNA]</scope>
    <source>
        <strain evidence="1 2">DSM 29780</strain>
    </source>
</reference>
<keyword evidence="2" id="KW-1185">Reference proteome</keyword>
<dbReference type="Proteomes" id="UP001549047">
    <property type="component" value="Unassembled WGS sequence"/>
</dbReference>
<comment type="caution">
    <text evidence="1">The sequence shown here is derived from an EMBL/GenBank/DDBJ whole genome shotgun (WGS) entry which is preliminary data.</text>
</comment>
<organism evidence="1 2">
    <name type="scientific">Rhizobium aquaticum</name>
    <dbReference type="NCBI Taxonomy" id="1549636"/>
    <lineage>
        <taxon>Bacteria</taxon>
        <taxon>Pseudomonadati</taxon>
        <taxon>Pseudomonadota</taxon>
        <taxon>Alphaproteobacteria</taxon>
        <taxon>Hyphomicrobiales</taxon>
        <taxon>Rhizobiaceae</taxon>
        <taxon>Rhizobium/Agrobacterium group</taxon>
        <taxon>Rhizobium</taxon>
    </lineage>
</organism>
<dbReference type="InterPro" id="IPR014956">
    <property type="entry name" value="ParBc_2"/>
</dbReference>
<dbReference type="Gene3D" id="1.10.8.10">
    <property type="entry name" value="DNA helicase RuvA subunit, C-terminal domain"/>
    <property type="match status" value="1"/>
</dbReference>
<dbReference type="RefSeq" id="WP_354557916.1">
    <property type="nucleotide sequence ID" value="NZ_JBEPMB010000007.1"/>
</dbReference>
<dbReference type="EMBL" id="JBEPMB010000007">
    <property type="protein sequence ID" value="MET3615445.1"/>
    <property type="molecule type" value="Genomic_DNA"/>
</dbReference>
<dbReference type="SUPFAM" id="SSF110849">
    <property type="entry name" value="ParB/Sulfiredoxin"/>
    <property type="match status" value="1"/>
</dbReference>
<proteinExistence type="predicted"/>
<dbReference type="InterPro" id="IPR036086">
    <property type="entry name" value="ParB/Sulfiredoxin_sf"/>
</dbReference>
<dbReference type="PIRSF" id="PIRSF029669">
    <property type="entry name" value="UCP029669"/>
    <property type="match status" value="1"/>
</dbReference>
<dbReference type="Pfam" id="PF08857">
    <property type="entry name" value="ParBc_2"/>
    <property type="match status" value="1"/>
</dbReference>
<evidence type="ECO:0000313" key="1">
    <source>
        <dbReference type="EMBL" id="MET3615445.1"/>
    </source>
</evidence>
<name>A0ABV2J3V1_9HYPH</name>
<evidence type="ECO:0000313" key="2">
    <source>
        <dbReference type="Proteomes" id="UP001549047"/>
    </source>
</evidence>
<dbReference type="InterPro" id="IPR016932">
    <property type="entry name" value="UCP029669"/>
</dbReference>
<evidence type="ECO:0008006" key="3">
    <source>
        <dbReference type="Google" id="ProtNLM"/>
    </source>
</evidence>
<dbReference type="Gene3D" id="3.90.1530.10">
    <property type="entry name" value="Conserved hypothetical protein from pyrococcus furiosus pfu- 392566-001, ParB domain"/>
    <property type="match status" value="1"/>
</dbReference>
<accession>A0ABV2J3V1</accession>
<dbReference type="CDD" id="cd16390">
    <property type="entry name" value="ParB_N_Srx_like"/>
    <property type="match status" value="1"/>
</dbReference>
<protein>
    <recommendedName>
        <fullName evidence="3">Chromosome partitioning protein ParB</fullName>
    </recommendedName>
</protein>